<keyword evidence="3" id="KW-1185">Reference proteome</keyword>
<feature type="signal peptide" evidence="1">
    <location>
        <begin position="1"/>
        <end position="19"/>
    </location>
</feature>
<evidence type="ECO:0000313" key="3">
    <source>
        <dbReference type="Proteomes" id="UP001175228"/>
    </source>
</evidence>
<dbReference type="EMBL" id="JAUEPU010000031">
    <property type="protein sequence ID" value="KAK0492143.1"/>
    <property type="molecule type" value="Genomic_DNA"/>
</dbReference>
<evidence type="ECO:0008006" key="4">
    <source>
        <dbReference type="Google" id="ProtNLM"/>
    </source>
</evidence>
<evidence type="ECO:0000256" key="1">
    <source>
        <dbReference type="SAM" id="SignalP"/>
    </source>
</evidence>
<reference evidence="2" key="1">
    <citation type="submission" date="2023-06" db="EMBL/GenBank/DDBJ databases">
        <authorList>
            <consortium name="Lawrence Berkeley National Laboratory"/>
            <person name="Ahrendt S."/>
            <person name="Sahu N."/>
            <person name="Indic B."/>
            <person name="Wong-Bajracharya J."/>
            <person name="Merenyi Z."/>
            <person name="Ke H.-M."/>
            <person name="Monk M."/>
            <person name="Kocsube S."/>
            <person name="Drula E."/>
            <person name="Lipzen A."/>
            <person name="Balint B."/>
            <person name="Henrissat B."/>
            <person name="Andreopoulos B."/>
            <person name="Martin F.M."/>
            <person name="Harder C.B."/>
            <person name="Rigling D."/>
            <person name="Ford K.L."/>
            <person name="Foster G.D."/>
            <person name="Pangilinan J."/>
            <person name="Papanicolaou A."/>
            <person name="Barry K."/>
            <person name="LaButti K."/>
            <person name="Viragh M."/>
            <person name="Koriabine M."/>
            <person name="Yan M."/>
            <person name="Riley R."/>
            <person name="Champramary S."/>
            <person name="Plett K.L."/>
            <person name="Tsai I.J."/>
            <person name="Slot J."/>
            <person name="Sipos G."/>
            <person name="Plett J."/>
            <person name="Nagy L.G."/>
            <person name="Grigoriev I.V."/>
        </authorList>
    </citation>
    <scope>NUCLEOTIDE SEQUENCE</scope>
    <source>
        <strain evidence="2">HWK02</strain>
    </source>
</reference>
<evidence type="ECO:0000313" key="2">
    <source>
        <dbReference type="EMBL" id="KAK0492143.1"/>
    </source>
</evidence>
<sequence length="66" mass="7289">MNCHCSISQVCSIFLAALAALTTPTTHTIGVLKQAIRWSKRQHVFAEVYGSNRIWVNSICGIAWLA</sequence>
<dbReference type="AlphaFoldDB" id="A0AA39PZS8"/>
<accession>A0AA39PZS8</accession>
<proteinExistence type="predicted"/>
<feature type="chain" id="PRO_5041415614" description="Secreted protein" evidence="1">
    <location>
        <begin position="20"/>
        <end position="66"/>
    </location>
</feature>
<keyword evidence="1" id="KW-0732">Signal</keyword>
<comment type="caution">
    <text evidence="2">The sequence shown here is derived from an EMBL/GenBank/DDBJ whole genome shotgun (WGS) entry which is preliminary data.</text>
</comment>
<gene>
    <name evidence="2" type="ORF">EDD18DRAFT_1358185</name>
</gene>
<name>A0AA39PZS8_9AGAR</name>
<dbReference type="Proteomes" id="UP001175228">
    <property type="component" value="Unassembled WGS sequence"/>
</dbReference>
<protein>
    <recommendedName>
        <fullName evidence="4">Secreted protein</fullName>
    </recommendedName>
</protein>
<organism evidence="2 3">
    <name type="scientific">Armillaria luteobubalina</name>
    <dbReference type="NCBI Taxonomy" id="153913"/>
    <lineage>
        <taxon>Eukaryota</taxon>
        <taxon>Fungi</taxon>
        <taxon>Dikarya</taxon>
        <taxon>Basidiomycota</taxon>
        <taxon>Agaricomycotina</taxon>
        <taxon>Agaricomycetes</taxon>
        <taxon>Agaricomycetidae</taxon>
        <taxon>Agaricales</taxon>
        <taxon>Marasmiineae</taxon>
        <taxon>Physalacriaceae</taxon>
        <taxon>Armillaria</taxon>
    </lineage>
</organism>